<dbReference type="Proteomes" id="UP000644756">
    <property type="component" value="Unassembled WGS sequence"/>
</dbReference>
<keyword evidence="2" id="KW-1185">Reference proteome</keyword>
<dbReference type="Gene3D" id="1.20.1500.10">
    <property type="entry name" value="YheA/YmcA-like"/>
    <property type="match status" value="1"/>
</dbReference>
<proteinExistence type="predicted"/>
<evidence type="ECO:0008006" key="3">
    <source>
        <dbReference type="Google" id="ProtNLM"/>
    </source>
</evidence>
<evidence type="ECO:0000313" key="2">
    <source>
        <dbReference type="Proteomes" id="UP000644756"/>
    </source>
</evidence>
<dbReference type="RefSeq" id="WP_188532117.1">
    <property type="nucleotide sequence ID" value="NZ_BMGR01000010.1"/>
</dbReference>
<dbReference type="EMBL" id="BMGR01000010">
    <property type="protein sequence ID" value="GGG13060.1"/>
    <property type="molecule type" value="Genomic_DNA"/>
</dbReference>
<dbReference type="InterPro" id="IPR052767">
    <property type="entry name" value="Bact_com_dev_regulator"/>
</dbReference>
<evidence type="ECO:0000313" key="1">
    <source>
        <dbReference type="EMBL" id="GGG13060.1"/>
    </source>
</evidence>
<dbReference type="SUPFAM" id="SSF158622">
    <property type="entry name" value="YheA/YmcA-like"/>
    <property type="match status" value="1"/>
</dbReference>
<dbReference type="PANTHER" id="PTHR38448">
    <property type="entry name" value="REGULATORY PROTEIN YLBF-RELATED"/>
    <property type="match status" value="1"/>
</dbReference>
<sequence length="165" mass="17775">MPTTEELNATPDATFAFAGETTSLDMAGLLLHAYELGDMINNSADVADYLYWKAAVEKDAEVQALIVKFRKAKDFFTECERFGRFHPDFHAAKDKVKELERELDTFESVKNYKAAERAVDQLLYDVSHTIASSVSETIKVPGNEALSGGGCGSGGSCSCGSGGCG</sequence>
<comment type="caution">
    <text evidence="1">The sequence shown here is derived from an EMBL/GenBank/DDBJ whole genome shotgun (WGS) entry which is preliminary data.</text>
</comment>
<dbReference type="Pfam" id="PF06133">
    <property type="entry name" value="Com_YlbF"/>
    <property type="match status" value="1"/>
</dbReference>
<protein>
    <recommendedName>
        <fullName evidence="3">YlbF family regulator</fullName>
    </recommendedName>
</protein>
<name>A0A917FXY7_9BACL</name>
<dbReference type="AlphaFoldDB" id="A0A917FXY7"/>
<dbReference type="PANTHER" id="PTHR38448:SF2">
    <property type="entry name" value="REGULATORY PROTEIN YLBF"/>
    <property type="match status" value="1"/>
</dbReference>
<dbReference type="InterPro" id="IPR010368">
    <property type="entry name" value="Com_YlbF"/>
</dbReference>
<organism evidence="1 2">
    <name type="scientific">Paenibacillus abyssi</name>
    <dbReference type="NCBI Taxonomy" id="1340531"/>
    <lineage>
        <taxon>Bacteria</taxon>
        <taxon>Bacillati</taxon>
        <taxon>Bacillota</taxon>
        <taxon>Bacilli</taxon>
        <taxon>Bacillales</taxon>
        <taxon>Paenibacillaceae</taxon>
        <taxon>Paenibacillus</taxon>
    </lineage>
</organism>
<gene>
    <name evidence="1" type="ORF">GCM10010916_32470</name>
</gene>
<dbReference type="InterPro" id="IPR023378">
    <property type="entry name" value="YheA/YmcA-like_dom_sf"/>
</dbReference>
<reference evidence="1" key="2">
    <citation type="submission" date="2020-09" db="EMBL/GenBank/DDBJ databases">
        <authorList>
            <person name="Sun Q."/>
            <person name="Zhou Y."/>
        </authorList>
    </citation>
    <scope>NUCLEOTIDE SEQUENCE</scope>
    <source>
        <strain evidence="1">CGMCC 1.12987</strain>
    </source>
</reference>
<accession>A0A917FXY7</accession>
<reference evidence="1" key="1">
    <citation type="journal article" date="2014" name="Int. J. Syst. Evol. Microbiol.">
        <title>Complete genome sequence of Corynebacterium casei LMG S-19264T (=DSM 44701T), isolated from a smear-ripened cheese.</title>
        <authorList>
            <consortium name="US DOE Joint Genome Institute (JGI-PGF)"/>
            <person name="Walter F."/>
            <person name="Albersmeier A."/>
            <person name="Kalinowski J."/>
            <person name="Ruckert C."/>
        </authorList>
    </citation>
    <scope>NUCLEOTIDE SEQUENCE</scope>
    <source>
        <strain evidence="1">CGMCC 1.12987</strain>
    </source>
</reference>